<dbReference type="EMBL" id="QNRJ01000003">
    <property type="protein sequence ID" value="RBP06139.1"/>
    <property type="molecule type" value="Genomic_DNA"/>
</dbReference>
<dbReference type="NCBIfam" id="NF006930">
    <property type="entry name" value="PRK09415.1"/>
    <property type="match status" value="1"/>
</dbReference>
<organism evidence="7 8">
    <name type="scientific">Rossellomorea aquimaris</name>
    <dbReference type="NCBI Taxonomy" id="189382"/>
    <lineage>
        <taxon>Bacteria</taxon>
        <taxon>Bacillati</taxon>
        <taxon>Bacillota</taxon>
        <taxon>Bacilli</taxon>
        <taxon>Bacillales</taxon>
        <taxon>Bacillaceae</taxon>
        <taxon>Rossellomorea</taxon>
    </lineage>
</organism>
<dbReference type="InterPro" id="IPR007627">
    <property type="entry name" value="RNA_pol_sigma70_r2"/>
</dbReference>
<dbReference type="Gene3D" id="1.10.1740.10">
    <property type="match status" value="1"/>
</dbReference>
<evidence type="ECO:0000259" key="6">
    <source>
        <dbReference type="Pfam" id="PF08281"/>
    </source>
</evidence>
<evidence type="ECO:0000313" key="7">
    <source>
        <dbReference type="EMBL" id="RBP06139.1"/>
    </source>
</evidence>
<dbReference type="PANTHER" id="PTHR43133">
    <property type="entry name" value="RNA POLYMERASE ECF-TYPE SIGMA FACTO"/>
    <property type="match status" value="1"/>
</dbReference>
<dbReference type="InterPro" id="IPR036388">
    <property type="entry name" value="WH-like_DNA-bd_sf"/>
</dbReference>
<evidence type="ECO:0000256" key="1">
    <source>
        <dbReference type="ARBA" id="ARBA00010641"/>
    </source>
</evidence>
<dbReference type="Proteomes" id="UP000252118">
    <property type="component" value="Unassembled WGS sequence"/>
</dbReference>
<feature type="domain" description="RNA polymerase sigma-70 region 2" evidence="5">
    <location>
        <begin position="22"/>
        <end position="84"/>
    </location>
</feature>
<dbReference type="InterPro" id="IPR014284">
    <property type="entry name" value="RNA_pol_sigma-70_dom"/>
</dbReference>
<evidence type="ECO:0000256" key="4">
    <source>
        <dbReference type="ARBA" id="ARBA00023163"/>
    </source>
</evidence>
<comment type="caution">
    <text evidence="7">The sequence shown here is derived from an EMBL/GenBank/DDBJ whole genome shotgun (WGS) entry which is preliminary data.</text>
</comment>
<dbReference type="Pfam" id="PF08281">
    <property type="entry name" value="Sigma70_r4_2"/>
    <property type="match status" value="1"/>
</dbReference>
<comment type="similarity">
    <text evidence="1">Belongs to the sigma-70 factor family. ECF subfamily.</text>
</comment>
<accession>A0A366EXA3</accession>
<sequence>MNEVQECKFTESKEEILEEVMNEYGKEVLYIAYSYVKDHGLAEDIAQEVFVRFYQRYDSFRGDSSLKTWVIRIAINQSKDHLKKWETRKLLFTNKLSEWIQESRSRWPESQTIHRETGRELNSRLLSLPIKYREVLFLYYYEELKISEIAECLEININTAKTRLKTGKEKLKKMYPEGVHQDG</sequence>
<evidence type="ECO:0000256" key="2">
    <source>
        <dbReference type="ARBA" id="ARBA00023015"/>
    </source>
</evidence>
<dbReference type="NCBIfam" id="TIGR02937">
    <property type="entry name" value="sigma70-ECF"/>
    <property type="match status" value="1"/>
</dbReference>
<keyword evidence="3" id="KW-0731">Sigma factor</keyword>
<dbReference type="InterPro" id="IPR013324">
    <property type="entry name" value="RNA_pol_sigma_r3/r4-like"/>
</dbReference>
<gene>
    <name evidence="7" type="ORF">DET59_103270</name>
</gene>
<reference evidence="7 8" key="1">
    <citation type="submission" date="2018-06" db="EMBL/GenBank/DDBJ databases">
        <title>Freshwater and sediment microbial communities from various areas in North America, analyzing microbe dynamics in response to fracking.</title>
        <authorList>
            <person name="Lamendella R."/>
        </authorList>
    </citation>
    <scope>NUCLEOTIDE SEQUENCE [LARGE SCALE GENOMIC DNA]</scope>
    <source>
        <strain evidence="7 8">97B</strain>
    </source>
</reference>
<evidence type="ECO:0000259" key="5">
    <source>
        <dbReference type="Pfam" id="PF04542"/>
    </source>
</evidence>
<dbReference type="InterPro" id="IPR013325">
    <property type="entry name" value="RNA_pol_sigma_r2"/>
</dbReference>
<dbReference type="GO" id="GO:0016987">
    <property type="term" value="F:sigma factor activity"/>
    <property type="evidence" value="ECO:0007669"/>
    <property type="project" value="UniProtKB-KW"/>
</dbReference>
<dbReference type="AlphaFoldDB" id="A0A366EXA3"/>
<dbReference type="SUPFAM" id="SSF88946">
    <property type="entry name" value="Sigma2 domain of RNA polymerase sigma factors"/>
    <property type="match status" value="1"/>
</dbReference>
<proteinExistence type="inferred from homology"/>
<keyword evidence="4" id="KW-0804">Transcription</keyword>
<feature type="domain" description="RNA polymerase sigma factor 70 region 4 type 2" evidence="6">
    <location>
        <begin position="120"/>
        <end position="171"/>
    </location>
</feature>
<dbReference type="PANTHER" id="PTHR43133:SF60">
    <property type="entry name" value="RNA POLYMERASE SIGMA FACTOR SIGV"/>
    <property type="match status" value="1"/>
</dbReference>
<dbReference type="GO" id="GO:0006352">
    <property type="term" value="P:DNA-templated transcription initiation"/>
    <property type="evidence" value="ECO:0007669"/>
    <property type="project" value="InterPro"/>
</dbReference>
<dbReference type="Pfam" id="PF04542">
    <property type="entry name" value="Sigma70_r2"/>
    <property type="match status" value="1"/>
</dbReference>
<keyword evidence="2" id="KW-0805">Transcription regulation</keyword>
<dbReference type="GO" id="GO:0003677">
    <property type="term" value="F:DNA binding"/>
    <property type="evidence" value="ECO:0007669"/>
    <property type="project" value="InterPro"/>
</dbReference>
<dbReference type="InterPro" id="IPR013249">
    <property type="entry name" value="RNA_pol_sigma70_r4_t2"/>
</dbReference>
<evidence type="ECO:0000256" key="3">
    <source>
        <dbReference type="ARBA" id="ARBA00023082"/>
    </source>
</evidence>
<dbReference type="Gene3D" id="1.10.10.10">
    <property type="entry name" value="Winged helix-like DNA-binding domain superfamily/Winged helix DNA-binding domain"/>
    <property type="match status" value="1"/>
</dbReference>
<dbReference type="CDD" id="cd06171">
    <property type="entry name" value="Sigma70_r4"/>
    <property type="match status" value="1"/>
</dbReference>
<evidence type="ECO:0000313" key="8">
    <source>
        <dbReference type="Proteomes" id="UP000252118"/>
    </source>
</evidence>
<protein>
    <submittedName>
        <fullName evidence="7">RNA polymerase sigma-70 factor (ECF subfamily)</fullName>
    </submittedName>
</protein>
<name>A0A366EXA3_9BACI</name>
<dbReference type="InterPro" id="IPR039425">
    <property type="entry name" value="RNA_pol_sigma-70-like"/>
</dbReference>
<dbReference type="SUPFAM" id="SSF88659">
    <property type="entry name" value="Sigma3 and sigma4 domains of RNA polymerase sigma factors"/>
    <property type="match status" value="1"/>
</dbReference>
<dbReference type="RefSeq" id="WP_258549587.1">
    <property type="nucleotide sequence ID" value="NZ_QNRJ01000003.1"/>
</dbReference>